<organism evidence="1 2">
    <name type="scientific">Periconia macrospinosa</name>
    <dbReference type="NCBI Taxonomy" id="97972"/>
    <lineage>
        <taxon>Eukaryota</taxon>
        <taxon>Fungi</taxon>
        <taxon>Dikarya</taxon>
        <taxon>Ascomycota</taxon>
        <taxon>Pezizomycotina</taxon>
        <taxon>Dothideomycetes</taxon>
        <taxon>Pleosporomycetidae</taxon>
        <taxon>Pleosporales</taxon>
        <taxon>Massarineae</taxon>
        <taxon>Periconiaceae</taxon>
        <taxon>Periconia</taxon>
    </lineage>
</organism>
<dbReference type="EMBL" id="KZ805968">
    <property type="protein sequence ID" value="PVH91087.1"/>
    <property type="molecule type" value="Genomic_DNA"/>
</dbReference>
<name>A0A2V1CZ93_9PLEO</name>
<keyword evidence="2" id="KW-1185">Reference proteome</keyword>
<protein>
    <submittedName>
        <fullName evidence="1">Uncharacterized protein</fullName>
    </submittedName>
</protein>
<reference evidence="1 2" key="1">
    <citation type="journal article" date="2018" name="Sci. Rep.">
        <title>Comparative genomics provides insights into the lifestyle and reveals functional heterogeneity of dark septate endophytic fungi.</title>
        <authorList>
            <person name="Knapp D.G."/>
            <person name="Nemeth J.B."/>
            <person name="Barry K."/>
            <person name="Hainaut M."/>
            <person name="Henrissat B."/>
            <person name="Johnson J."/>
            <person name="Kuo A."/>
            <person name="Lim J.H.P."/>
            <person name="Lipzen A."/>
            <person name="Nolan M."/>
            <person name="Ohm R.A."/>
            <person name="Tamas L."/>
            <person name="Grigoriev I.V."/>
            <person name="Spatafora J.W."/>
            <person name="Nagy L.G."/>
            <person name="Kovacs G.M."/>
        </authorList>
    </citation>
    <scope>NUCLEOTIDE SEQUENCE [LARGE SCALE GENOMIC DNA]</scope>
    <source>
        <strain evidence="1 2">DSE2036</strain>
    </source>
</reference>
<dbReference type="AlphaFoldDB" id="A0A2V1CZ93"/>
<accession>A0A2V1CZ93</accession>
<dbReference type="Proteomes" id="UP000244855">
    <property type="component" value="Unassembled WGS sequence"/>
</dbReference>
<sequence length="325" mass="35275">MGDLPRTARTSSWVRSIGNYRLRAGANGVWDLAPGRGRGGGRHQPYCLQPQQTECDQWCRVDGDTRSIRRTRTQFWAMSPILDYIEPKDEDCAGGWIYNIAVRAKGLMSGYSGRGAATTRLMHALAAACDIAGIRGQEVLFSAIHVIAVTTEARPHKAICISQVSIATTTDMPHVGACEVKCYVGITAARARGVAEDTETVTTDELLSYLARHHERLATYGRRAFLIATPVRASLAHIERAGVVDHGLMGKVVEVMDLVDAIKAEMVPPEYEMVQSSNRAEQDLRAALLRAAMLGLGRESHHPAARWGGCALALGEEGVMIGLGQ</sequence>
<gene>
    <name evidence="1" type="ORF">DM02DRAFT_734303</name>
</gene>
<proteinExistence type="predicted"/>
<evidence type="ECO:0000313" key="1">
    <source>
        <dbReference type="EMBL" id="PVH91087.1"/>
    </source>
</evidence>
<evidence type="ECO:0000313" key="2">
    <source>
        <dbReference type="Proteomes" id="UP000244855"/>
    </source>
</evidence>